<dbReference type="KEGG" id="muc:MuYL_3719"/>
<keyword evidence="1" id="KW-0472">Membrane</keyword>
<keyword evidence="3" id="KW-1185">Reference proteome</keyword>
<evidence type="ECO:0000313" key="2">
    <source>
        <dbReference type="EMBL" id="ASU35604.1"/>
    </source>
</evidence>
<sequence>MDDNFKLRAAIKSDEELHYCIDNREKYLPETVEAAVDELKIRGVEFSDEELKVIAEDMQARRELAAGGQENINLFKYSDGNNQVEDPAAPAFYSKRAVYVFAILFSVFFASVMLAINVAKVEKTGKALLVVLFGLGYTAFTIVLAQTLNLPTGAGIFLGMIGGYTMNAFFWNNFIGKETLYRLKPVWVPLGVALAILIPILIFIFKYGTL</sequence>
<accession>A0A223P0Y7</accession>
<proteinExistence type="predicted"/>
<dbReference type="Proteomes" id="UP000215002">
    <property type="component" value="Chromosome"/>
</dbReference>
<keyword evidence="1" id="KW-1133">Transmembrane helix</keyword>
<evidence type="ECO:0000256" key="1">
    <source>
        <dbReference type="SAM" id="Phobius"/>
    </source>
</evidence>
<feature type="transmembrane region" description="Helical" evidence="1">
    <location>
        <begin position="154"/>
        <end position="174"/>
    </location>
</feature>
<dbReference type="AlphaFoldDB" id="A0A223P0Y7"/>
<dbReference type="OrthoDB" id="764986at2"/>
<feature type="transmembrane region" description="Helical" evidence="1">
    <location>
        <begin position="97"/>
        <end position="116"/>
    </location>
</feature>
<dbReference type="RefSeq" id="WP_094571760.1">
    <property type="nucleotide sequence ID" value="NZ_CP022743.1"/>
</dbReference>
<feature type="transmembrane region" description="Helical" evidence="1">
    <location>
        <begin position="128"/>
        <end position="148"/>
    </location>
</feature>
<evidence type="ECO:0000313" key="3">
    <source>
        <dbReference type="Proteomes" id="UP000215002"/>
    </source>
</evidence>
<gene>
    <name evidence="2" type="ORF">MuYL_3719</name>
</gene>
<organism evidence="2 3">
    <name type="scientific">Mucilaginibacter xinganensis</name>
    <dbReference type="NCBI Taxonomy" id="1234841"/>
    <lineage>
        <taxon>Bacteria</taxon>
        <taxon>Pseudomonadati</taxon>
        <taxon>Bacteroidota</taxon>
        <taxon>Sphingobacteriia</taxon>
        <taxon>Sphingobacteriales</taxon>
        <taxon>Sphingobacteriaceae</taxon>
        <taxon>Mucilaginibacter</taxon>
    </lineage>
</organism>
<protein>
    <submittedName>
        <fullName evidence="2">Uncharacterized protein</fullName>
    </submittedName>
</protein>
<name>A0A223P0Y7_9SPHI</name>
<feature type="transmembrane region" description="Helical" evidence="1">
    <location>
        <begin position="186"/>
        <end position="205"/>
    </location>
</feature>
<reference evidence="2 3" key="1">
    <citation type="submission" date="2017-08" db="EMBL/GenBank/DDBJ databases">
        <title>Complete genome sequence of Mucilaginibacter sp. strain BJC16-A31.</title>
        <authorList>
            <consortium name="Henan University of Science and Technology"/>
            <person name="You X."/>
        </authorList>
    </citation>
    <scope>NUCLEOTIDE SEQUENCE [LARGE SCALE GENOMIC DNA]</scope>
    <source>
        <strain evidence="2 3">BJC16-A31</strain>
    </source>
</reference>
<keyword evidence="1" id="KW-0812">Transmembrane</keyword>
<dbReference type="EMBL" id="CP022743">
    <property type="protein sequence ID" value="ASU35604.1"/>
    <property type="molecule type" value="Genomic_DNA"/>
</dbReference>